<feature type="transmembrane region" description="Helical" evidence="1">
    <location>
        <begin position="45"/>
        <end position="65"/>
    </location>
</feature>
<feature type="transmembrane region" description="Helical" evidence="1">
    <location>
        <begin position="115"/>
        <end position="135"/>
    </location>
</feature>
<name>A0ABN6ISA0_9CLOT</name>
<dbReference type="RefSeq" id="WP_224036710.1">
    <property type="nucleotide sequence ID" value="NZ_AP024849.1"/>
</dbReference>
<dbReference type="EMBL" id="AP024849">
    <property type="protein sequence ID" value="BCZ45084.1"/>
    <property type="molecule type" value="Genomic_DNA"/>
</dbReference>
<feature type="transmembrane region" description="Helical" evidence="1">
    <location>
        <begin position="12"/>
        <end position="33"/>
    </location>
</feature>
<keyword evidence="1" id="KW-0812">Transmembrane</keyword>
<evidence type="ECO:0000313" key="2">
    <source>
        <dbReference type="EMBL" id="BCZ45084.1"/>
    </source>
</evidence>
<feature type="transmembrane region" description="Helical" evidence="1">
    <location>
        <begin position="155"/>
        <end position="174"/>
    </location>
</feature>
<evidence type="ECO:0000313" key="3">
    <source>
        <dbReference type="Proteomes" id="UP000824633"/>
    </source>
</evidence>
<dbReference type="Pfam" id="PF06541">
    <property type="entry name" value="ABC_trans_CmpB"/>
    <property type="match status" value="1"/>
</dbReference>
<evidence type="ECO:0000256" key="1">
    <source>
        <dbReference type="SAM" id="Phobius"/>
    </source>
</evidence>
<protein>
    <submittedName>
        <fullName evidence="2">Membrane protein</fullName>
    </submittedName>
</protein>
<reference evidence="3" key="1">
    <citation type="submission" date="2021-07" db="EMBL/GenBank/DDBJ databases">
        <title>Complete genome sequencing of a Clostridium isolate.</title>
        <authorList>
            <person name="Ueki A."/>
            <person name="Tonouchi A."/>
        </authorList>
    </citation>
    <scope>NUCLEOTIDE SEQUENCE [LARGE SCALE GENOMIC DNA]</scope>
    <source>
        <strain evidence="3">C5S11</strain>
    </source>
</reference>
<proteinExistence type="predicted"/>
<accession>A0ABN6ISA0</accession>
<dbReference type="Proteomes" id="UP000824633">
    <property type="component" value="Chromosome"/>
</dbReference>
<keyword evidence="1" id="KW-1133">Transmembrane helix</keyword>
<organism evidence="2 3">
    <name type="scientific">Clostridium gelidum</name>
    <dbReference type="NCBI Taxonomy" id="704125"/>
    <lineage>
        <taxon>Bacteria</taxon>
        <taxon>Bacillati</taxon>
        <taxon>Bacillota</taxon>
        <taxon>Clostridia</taxon>
        <taxon>Eubacteriales</taxon>
        <taxon>Clostridiaceae</taxon>
        <taxon>Clostridium</taxon>
    </lineage>
</organism>
<gene>
    <name evidence="2" type="ORF">psyc5s11_11510</name>
</gene>
<dbReference type="InterPro" id="IPR010540">
    <property type="entry name" value="CmpB_TMEM229"/>
</dbReference>
<keyword evidence="1" id="KW-0472">Membrane</keyword>
<keyword evidence="3" id="KW-1185">Reference proteome</keyword>
<feature type="transmembrane region" description="Helical" evidence="1">
    <location>
        <begin position="71"/>
        <end position="94"/>
    </location>
</feature>
<sequence length="294" mass="34578">MWELELLGTDLYHIIHCFFMYSFLGWVMETCYVSILDKKFINRGFVNGPVCTIYGFGALAVYFILKPFENNILILFIMGIIVPSILEYFTGWLMEVIFKTTWWDYSNYKFNIKGRICLFNSIIWGLLTVALFLVIQPFVNFIVSLYPVSVGKPLAIIAVVTYFIDYGTTSYYAMDLKVKLNNMSDIMDEFVSYAHLSKLYETKEDVMEYLEKSKPIELINEIKEKLAESIQVNKENYKEKISEKFIILNDKYDSLKSKSNIIHNRLLKAFPTLKVKDKDKYVEELKAYIFKRKK</sequence>